<gene>
    <name evidence="2" type="ORF">FOB41_23625</name>
</gene>
<name>A0A6H0ZTY7_9HYPH</name>
<accession>A0A6H0ZTY7</accession>
<dbReference type="EMBL" id="CP050899">
    <property type="protein sequence ID" value="QIX24099.1"/>
    <property type="molecule type" value="Genomic_DNA"/>
</dbReference>
<dbReference type="RefSeq" id="WP_044459588.1">
    <property type="nucleotide sequence ID" value="NZ_CP050899.1"/>
</dbReference>
<reference evidence="2 3" key="1">
    <citation type="submission" date="2020-04" db="EMBL/GenBank/DDBJ databases">
        <title>FDA dAtabase for Regulatory Grade micrObial Sequences (FDA-ARGOS): Supporting development and validation of Infectious Disease Dx tests.</title>
        <authorList>
            <person name="Sciortino C."/>
            <person name="Tallon L."/>
            <person name="Sadzewicz L."/>
            <person name="Vavikolanu K."/>
            <person name="Mehta A."/>
            <person name="Aluvathingal J."/>
            <person name="Nadendla S."/>
            <person name="Nandy P."/>
            <person name="Geyer C."/>
            <person name="Yan Y."/>
            <person name="Sichtig H."/>
        </authorList>
    </citation>
    <scope>NUCLEOTIDE SEQUENCE [LARGE SCALE GENOMIC DNA]</scope>
    <source>
        <strain evidence="2 3">FDAARGOS_633</strain>
    </source>
</reference>
<evidence type="ECO:0000256" key="1">
    <source>
        <dbReference type="SAM" id="MobiDB-lite"/>
    </source>
</evidence>
<protein>
    <submittedName>
        <fullName evidence="2">Uncharacterized protein</fullName>
    </submittedName>
</protein>
<evidence type="ECO:0000313" key="3">
    <source>
        <dbReference type="Proteomes" id="UP000500870"/>
    </source>
</evidence>
<proteinExistence type="predicted"/>
<sequence length="94" mass="10033">MLPKPLFLAAGLVCVMVVPVFSQSLEISRLEDKKSGNAAVSSAPSAQSYIIDVSGKTVRLVGPQFLPDRARGLEFPGRGSDHNNTGAETHVLRQ</sequence>
<dbReference type="AlphaFoldDB" id="A0A6H0ZTY7"/>
<evidence type="ECO:0000313" key="2">
    <source>
        <dbReference type="EMBL" id="QIX24099.1"/>
    </source>
</evidence>
<dbReference type="Proteomes" id="UP000500870">
    <property type="component" value="Chromosome 3"/>
</dbReference>
<organism evidence="2 3">
    <name type="scientific">Agrobacterium pusense</name>
    <dbReference type="NCBI Taxonomy" id="648995"/>
    <lineage>
        <taxon>Bacteria</taxon>
        <taxon>Pseudomonadati</taxon>
        <taxon>Pseudomonadota</taxon>
        <taxon>Alphaproteobacteria</taxon>
        <taxon>Hyphomicrobiales</taxon>
        <taxon>Rhizobiaceae</taxon>
        <taxon>Rhizobium/Agrobacterium group</taxon>
        <taxon>Agrobacterium</taxon>
    </lineage>
</organism>
<feature type="region of interest" description="Disordered" evidence="1">
    <location>
        <begin position="72"/>
        <end position="94"/>
    </location>
</feature>